<accession>A0ABQ5DFV7</accession>
<keyword evidence="3" id="KW-1185">Reference proteome</keyword>
<sequence>MHQPWRTFVVVINRCLSGKTTSLDKTRLSRAQILWGMYYNKNVDFVELLWEDFMFQIDNRDSKKQEKMYYPRFTKAIIQHFISKDKSISMRNKLFMHTVQDNSILGSLRFVSKTEEYQHQLPRKQGNLRNLLLILKKKTLVVVEEPAEKPAKKPAARRQPDDVQIKDTPGVSVSKKKAPAKTERSKGIELLSEAVILEEAQLKKATKEANEKQTFIKGSEYVDLNKTDDEEKYEFVHTPDDYVPTDDENTDAEEYDCINKEMYSDVNVELKDT</sequence>
<name>A0ABQ5DFV7_9ASTR</name>
<protein>
    <submittedName>
        <fullName evidence="2">Uncharacterized protein</fullName>
    </submittedName>
</protein>
<comment type="caution">
    <text evidence="2">The sequence shown here is derived from an EMBL/GenBank/DDBJ whole genome shotgun (WGS) entry which is preliminary data.</text>
</comment>
<gene>
    <name evidence="2" type="ORF">Tco_0937673</name>
</gene>
<feature type="region of interest" description="Disordered" evidence="1">
    <location>
        <begin position="147"/>
        <end position="180"/>
    </location>
</feature>
<dbReference type="EMBL" id="BQNB010015253">
    <property type="protein sequence ID" value="GJT37808.1"/>
    <property type="molecule type" value="Genomic_DNA"/>
</dbReference>
<evidence type="ECO:0000313" key="2">
    <source>
        <dbReference type="EMBL" id="GJT37808.1"/>
    </source>
</evidence>
<evidence type="ECO:0000313" key="3">
    <source>
        <dbReference type="Proteomes" id="UP001151760"/>
    </source>
</evidence>
<organism evidence="2 3">
    <name type="scientific">Tanacetum coccineum</name>
    <dbReference type="NCBI Taxonomy" id="301880"/>
    <lineage>
        <taxon>Eukaryota</taxon>
        <taxon>Viridiplantae</taxon>
        <taxon>Streptophyta</taxon>
        <taxon>Embryophyta</taxon>
        <taxon>Tracheophyta</taxon>
        <taxon>Spermatophyta</taxon>
        <taxon>Magnoliopsida</taxon>
        <taxon>eudicotyledons</taxon>
        <taxon>Gunneridae</taxon>
        <taxon>Pentapetalae</taxon>
        <taxon>asterids</taxon>
        <taxon>campanulids</taxon>
        <taxon>Asterales</taxon>
        <taxon>Asteraceae</taxon>
        <taxon>Asteroideae</taxon>
        <taxon>Anthemideae</taxon>
        <taxon>Anthemidinae</taxon>
        <taxon>Tanacetum</taxon>
    </lineage>
</organism>
<evidence type="ECO:0000256" key="1">
    <source>
        <dbReference type="SAM" id="MobiDB-lite"/>
    </source>
</evidence>
<reference evidence="2" key="2">
    <citation type="submission" date="2022-01" db="EMBL/GenBank/DDBJ databases">
        <authorList>
            <person name="Yamashiro T."/>
            <person name="Shiraishi A."/>
            <person name="Satake H."/>
            <person name="Nakayama K."/>
        </authorList>
    </citation>
    <scope>NUCLEOTIDE SEQUENCE</scope>
</reference>
<reference evidence="2" key="1">
    <citation type="journal article" date="2022" name="Int. J. Mol. Sci.">
        <title>Draft Genome of Tanacetum Coccineum: Genomic Comparison of Closely Related Tanacetum-Family Plants.</title>
        <authorList>
            <person name="Yamashiro T."/>
            <person name="Shiraishi A."/>
            <person name="Nakayama K."/>
            <person name="Satake H."/>
        </authorList>
    </citation>
    <scope>NUCLEOTIDE SEQUENCE</scope>
</reference>
<dbReference type="Proteomes" id="UP001151760">
    <property type="component" value="Unassembled WGS sequence"/>
</dbReference>
<proteinExistence type="predicted"/>